<dbReference type="PROSITE" id="PS51257">
    <property type="entry name" value="PROKAR_LIPOPROTEIN"/>
    <property type="match status" value="1"/>
</dbReference>
<keyword evidence="4" id="KW-1185">Reference proteome</keyword>
<feature type="region of interest" description="Disordered" evidence="1">
    <location>
        <begin position="34"/>
        <end position="58"/>
    </location>
</feature>
<sequence>MPRRIARSAPRLVVITTLSAVALLGLAGCTGAPAPSGTGGGSSQNEDAPGDGGQSTQDACALVQETISDATAEFETSGAEDPAAVAEAMNAAAEKLAGAALQVTNDEVAALLPALRDMFAQAGEVMTAVTQGDVSKVEDLTELGTKFQETSESFQEICTP</sequence>
<feature type="chain" id="PRO_5038455045" description="Lipoprotein" evidence="2">
    <location>
        <begin position="23"/>
        <end position="160"/>
    </location>
</feature>
<feature type="signal peptide" evidence="2">
    <location>
        <begin position="1"/>
        <end position="22"/>
    </location>
</feature>
<accession>A0A1G8D8H6</accession>
<reference evidence="3 4" key="1">
    <citation type="submission" date="2016-10" db="EMBL/GenBank/DDBJ databases">
        <authorList>
            <person name="de Groot N.N."/>
        </authorList>
    </citation>
    <scope>NUCLEOTIDE SEQUENCE [LARGE SCALE GENOMIC DNA]</scope>
    <source>
        <strain evidence="3 4">DSM 23142</strain>
    </source>
</reference>
<evidence type="ECO:0000256" key="1">
    <source>
        <dbReference type="SAM" id="MobiDB-lite"/>
    </source>
</evidence>
<evidence type="ECO:0000313" key="3">
    <source>
        <dbReference type="EMBL" id="SDH53580.1"/>
    </source>
</evidence>
<protein>
    <recommendedName>
        <fullName evidence="5">Lipoprotein</fullName>
    </recommendedName>
</protein>
<name>A0A1G8D8H6_9MICO</name>
<dbReference type="AlphaFoldDB" id="A0A1G8D8H6"/>
<evidence type="ECO:0008006" key="5">
    <source>
        <dbReference type="Google" id="ProtNLM"/>
    </source>
</evidence>
<dbReference type="STRING" id="370764.SAMN04489810_3270"/>
<dbReference type="RefSeq" id="WP_091492388.1">
    <property type="nucleotide sequence ID" value="NZ_LT629692.1"/>
</dbReference>
<evidence type="ECO:0000313" key="4">
    <source>
        <dbReference type="Proteomes" id="UP000199009"/>
    </source>
</evidence>
<dbReference type="Proteomes" id="UP000199009">
    <property type="component" value="Chromosome I"/>
</dbReference>
<dbReference type="OrthoDB" id="5080160at2"/>
<dbReference type="EMBL" id="LT629692">
    <property type="protein sequence ID" value="SDH53580.1"/>
    <property type="molecule type" value="Genomic_DNA"/>
</dbReference>
<gene>
    <name evidence="3" type="ORF">SAMN04489810_3270</name>
</gene>
<proteinExistence type="predicted"/>
<evidence type="ECO:0000256" key="2">
    <source>
        <dbReference type="SAM" id="SignalP"/>
    </source>
</evidence>
<keyword evidence="2" id="KW-0732">Signal</keyword>
<organism evidence="3 4">
    <name type="scientific">Microbacterium pygmaeum</name>
    <dbReference type="NCBI Taxonomy" id="370764"/>
    <lineage>
        <taxon>Bacteria</taxon>
        <taxon>Bacillati</taxon>
        <taxon>Actinomycetota</taxon>
        <taxon>Actinomycetes</taxon>
        <taxon>Micrococcales</taxon>
        <taxon>Microbacteriaceae</taxon>
        <taxon>Microbacterium</taxon>
    </lineage>
</organism>